<dbReference type="Proteomes" id="UP000515561">
    <property type="component" value="Chromosome"/>
</dbReference>
<dbReference type="Pfam" id="PF13575">
    <property type="entry name" value="DUF4135"/>
    <property type="match status" value="1"/>
</dbReference>
<dbReference type="InterPro" id="IPR025410">
    <property type="entry name" value="Lant_dehyd"/>
</dbReference>
<evidence type="ECO:0000256" key="1">
    <source>
        <dbReference type="PIRSR" id="PIRSR607822-1"/>
    </source>
</evidence>
<dbReference type="EMBL" id="AP023367">
    <property type="protein sequence ID" value="BCJ93980.1"/>
    <property type="molecule type" value="Genomic_DNA"/>
</dbReference>
<dbReference type="GO" id="GO:0046872">
    <property type="term" value="F:metal ion binding"/>
    <property type="evidence" value="ECO:0007669"/>
    <property type="project" value="UniProtKB-KW"/>
</dbReference>
<keyword evidence="3" id="KW-1185">Reference proteome</keyword>
<protein>
    <submittedName>
        <fullName evidence="2">Type 2 lantibiotic biosynthesis protein</fullName>
    </submittedName>
</protein>
<dbReference type="RefSeq" id="WP_184093596.1">
    <property type="nucleotide sequence ID" value="NZ_AP023367.1"/>
</dbReference>
<dbReference type="AlphaFoldDB" id="A0A6S6R3N8"/>
<reference evidence="2 3" key="1">
    <citation type="journal article" date="2016" name="Int. J. Syst. Evol. Microbiol.">
        <title>Descriptions of Anaerotaenia torta gen. nov., sp. nov. and Anaerocolumna cellulosilytica gen. nov., sp. nov. isolated from a methanogenic reactor of cattle waste.</title>
        <authorList>
            <person name="Uek A."/>
            <person name="Ohtaki Y."/>
            <person name="Kaku N."/>
            <person name="Ueki K."/>
        </authorList>
    </citation>
    <scope>NUCLEOTIDE SEQUENCE [LARGE SCALE GENOMIC DNA]</scope>
    <source>
        <strain evidence="2 3">SN021</strain>
    </source>
</reference>
<feature type="binding site" evidence="1">
    <location>
        <position position="968"/>
    </location>
    <ligand>
        <name>Zn(2+)</name>
        <dbReference type="ChEBI" id="CHEBI:29105"/>
    </ligand>
</feature>
<evidence type="ECO:0000313" key="3">
    <source>
        <dbReference type="Proteomes" id="UP000515561"/>
    </source>
</evidence>
<evidence type="ECO:0000313" key="2">
    <source>
        <dbReference type="EMBL" id="BCJ93980.1"/>
    </source>
</evidence>
<keyword evidence="1" id="KW-0862">Zinc</keyword>
<keyword evidence="1" id="KW-0479">Metal-binding</keyword>
<dbReference type="PIRSF" id="PIRSF037228">
    <property type="entry name" value="Lant_mod_RumM"/>
    <property type="match status" value="1"/>
</dbReference>
<dbReference type="KEGG" id="acel:acsn021_15490"/>
<dbReference type="Pfam" id="PF05147">
    <property type="entry name" value="LANC_like"/>
    <property type="match status" value="1"/>
</dbReference>
<name>A0A6S6R3N8_9FIRM</name>
<sequence length="1050" mass="120964">MFKNLERSSVLYERIYKFNGILPEVNDDKYWERILGKSMVEKIQQNPDLVKHINNEEYENCKDIFREIWLLNRIFEETLFLQEEPLLKIQEEDFEVFFTYFLKLAQFYLKQKQKKSSHRKDEIIKDYLKAIYNRLKTLSIRILINEIHLLKEEGLLEGVDTKEEYAYYQKNYLGDIHYIYEIGETYPVLMRSIFETIASFTDFTLEVLNRLQKDREELAEYIFEGEQMKEILSFEADIADTHLHNTVIRLTFDNKKSIIYKPYSLKKEISYQKLVNWFYKKCDMTEFHRVIIDKGHYGWEEEILQKSCQNELELKTYYTRLGINLFVNFLLNTCDLHCENIIACGEYPVVIDLETLVGIGGMDADTTKGKIHKILMDSVLYLGVLPALHWKGKRGGVNLSGMNGYTGQTVPFKIPCIRCHKTSEIAIDYRNPITHGGKNLAKLNGRYIESKNYTKELLLGFEKAYTVGLSNKDTIISFMSEVKTLKSRYLLRDTQFYSALLLTSYHPDFMMDGGDRNLFLYQLFERGYLSYAQNIKCSKNKMGARQTLHMVNNIKIVEAEIKELLKGNIPVFYIRVDNKELILPDGRRLKGYLHSTAYDNVIAKINALSYTDLERQSLFIRITMGENFIFRKDKLLINSMDNKKGDIRHIYQAVERIGDMLVKEAIYNKDFTDVNWIGIFNSMTGDGTKIFQPLNPYLYDGIAGLAIFMNALNKVIKKSSYSKLCKALDTTLFSYTESYRMNAEADKECMTGAFSGEASIVYTYQILYQLTNNIVYLEYAKRHVKPILSAIEKDCKYDVLNGNGGFIILLCNLYKLTKEEEYIAAANEAARILSQSAITMPEGIGWKLETCPVPLAGFSHGNSGMAVAFGVISQITGSKEYLPVINELLMYEESLYSASLNSWVDLREGKKSESTASWCHGASGILLSRLFLVKVLGSEYSERLGRDISRAVKNVIESEKKNSYCLCHGNCGNMHILKVYERCMPQNEFVKQITFLQISELAFNIGNGTSDIKPAEYNHPGFMTGITGIGYCLLGFINEHIPDVLSLSLL</sequence>
<dbReference type="GO" id="GO:0031179">
    <property type="term" value="P:peptide modification"/>
    <property type="evidence" value="ECO:0007669"/>
    <property type="project" value="InterPro"/>
</dbReference>
<dbReference type="CDD" id="cd04792">
    <property type="entry name" value="LanM-like"/>
    <property type="match status" value="1"/>
</dbReference>
<dbReference type="Gene3D" id="1.50.10.20">
    <property type="match status" value="1"/>
</dbReference>
<feature type="binding site" evidence="1">
    <location>
        <position position="919"/>
    </location>
    <ligand>
        <name>Zn(2+)</name>
        <dbReference type="ChEBI" id="CHEBI:29105"/>
    </ligand>
</feature>
<dbReference type="SUPFAM" id="SSF158745">
    <property type="entry name" value="LanC-like"/>
    <property type="match status" value="1"/>
</dbReference>
<dbReference type="SMART" id="SM01260">
    <property type="entry name" value="LANC_like"/>
    <property type="match status" value="1"/>
</dbReference>
<dbReference type="InterPro" id="IPR007822">
    <property type="entry name" value="LANC-like"/>
</dbReference>
<organism evidence="2 3">
    <name type="scientific">Anaerocolumna cellulosilytica</name>
    <dbReference type="NCBI Taxonomy" id="433286"/>
    <lineage>
        <taxon>Bacteria</taxon>
        <taxon>Bacillati</taxon>
        <taxon>Bacillota</taxon>
        <taxon>Clostridia</taxon>
        <taxon>Lachnospirales</taxon>
        <taxon>Lachnospiraceae</taxon>
        <taxon>Anaerocolumna</taxon>
    </lineage>
</organism>
<proteinExistence type="predicted"/>
<dbReference type="PRINTS" id="PR01950">
    <property type="entry name" value="LANCSUPER"/>
</dbReference>
<gene>
    <name evidence="2" type="primary">cylM</name>
    <name evidence="2" type="ORF">acsn021_15490</name>
</gene>
<dbReference type="InterPro" id="IPR017146">
    <property type="entry name" value="Lanti_2_LanM"/>
</dbReference>
<accession>A0A6S6R3N8</accession>
<dbReference type="NCBIfam" id="TIGR03897">
    <property type="entry name" value="lanti_2_LanM"/>
    <property type="match status" value="1"/>
</dbReference>
<feature type="binding site" evidence="1">
    <location>
        <position position="967"/>
    </location>
    <ligand>
        <name>Zn(2+)</name>
        <dbReference type="ChEBI" id="CHEBI:29105"/>
    </ligand>
</feature>